<organism evidence="3 4">
    <name type="scientific">Reticulomyxa filosa</name>
    <dbReference type="NCBI Taxonomy" id="46433"/>
    <lineage>
        <taxon>Eukaryota</taxon>
        <taxon>Sar</taxon>
        <taxon>Rhizaria</taxon>
        <taxon>Retaria</taxon>
        <taxon>Foraminifera</taxon>
        <taxon>Monothalamids</taxon>
        <taxon>Reticulomyxidae</taxon>
        <taxon>Reticulomyxa</taxon>
    </lineage>
</organism>
<evidence type="ECO:0000313" key="3">
    <source>
        <dbReference type="EMBL" id="ETO23647.1"/>
    </source>
</evidence>
<keyword evidence="1" id="KW-0175">Coiled coil</keyword>
<feature type="compositionally biased region" description="Basic and acidic residues" evidence="2">
    <location>
        <begin position="148"/>
        <end position="169"/>
    </location>
</feature>
<dbReference type="Proteomes" id="UP000023152">
    <property type="component" value="Unassembled WGS sequence"/>
</dbReference>
<reference evidence="3 4" key="1">
    <citation type="journal article" date="2013" name="Curr. Biol.">
        <title>The Genome of the Foraminiferan Reticulomyxa filosa.</title>
        <authorList>
            <person name="Glockner G."/>
            <person name="Hulsmann N."/>
            <person name="Schleicher M."/>
            <person name="Noegel A.A."/>
            <person name="Eichinger L."/>
            <person name="Gallinger C."/>
            <person name="Pawlowski J."/>
            <person name="Sierra R."/>
            <person name="Euteneuer U."/>
            <person name="Pillet L."/>
            <person name="Moustafa A."/>
            <person name="Platzer M."/>
            <person name="Groth M."/>
            <person name="Szafranski K."/>
            <person name="Schliwa M."/>
        </authorList>
    </citation>
    <scope>NUCLEOTIDE SEQUENCE [LARGE SCALE GENOMIC DNA]</scope>
</reference>
<protein>
    <submittedName>
        <fullName evidence="3">Viral A-type inclusion protein</fullName>
    </submittedName>
</protein>
<evidence type="ECO:0000313" key="4">
    <source>
        <dbReference type="Proteomes" id="UP000023152"/>
    </source>
</evidence>
<feature type="compositionally biased region" description="Basic and acidic residues" evidence="2">
    <location>
        <begin position="305"/>
        <end position="315"/>
    </location>
</feature>
<name>X6NE71_RETFI</name>
<accession>X6NE71</accession>
<feature type="compositionally biased region" description="Polar residues" evidence="2">
    <location>
        <begin position="29"/>
        <end position="38"/>
    </location>
</feature>
<feature type="compositionally biased region" description="Basic and acidic residues" evidence="2">
    <location>
        <begin position="39"/>
        <end position="55"/>
    </location>
</feature>
<sequence length="588" mass="68153">MENSKLKVEIISPSIDDDIGTIFDSYQTDKLFSTTPAERNSRKEEKQRSSNSIERKRYTLETAGNFGKQLLDENDELNSRIKMQVEILRKKDDQIQELERQLELSLQETQQGEEECEECRNQLKSQQKELEELSFQSQLLEKQLQVAKTERDREEDDQLSKKPKEHAIADDINSNNNLDVRPVICASHDEIDTLKKYLSEEKTRTEQLNDTIQKQDDLLRIYAEKNEGLNKNIEEAVKKKEEISEKYQREFESLTNQCSIYKMENEKYLKIIEEQDYLLHTQEDELMRFSPNSVYVRENEAKEIADSASQRDVESNQKQLTENNDGGENSLCLANECKNAEQSETLSPNSGRRFSSPFCKFFVVIIYDFIRMSIAAAKMRFKNVHLPSSTIYQQLKQANPEFHEVPEWIHEFMEKQSAQLGELEKNQCNLVPVENVNNADEKAGSGTTNAVGTASNDSGNTPDENGVSRQIFKKLLEKTKTLTDTTNTSTMRLEVRYNKRVFEVKMKCYDRLQTLLDTLPRIIGADSSDMVLFTGNRKLDCGKTLKENQLDNHSVLRMLSVGHVKRYLEQQQLKQRNNFQENPLSPKK</sequence>
<dbReference type="AlphaFoldDB" id="X6NE71"/>
<feature type="region of interest" description="Disordered" evidence="2">
    <location>
        <begin position="29"/>
        <end position="55"/>
    </location>
</feature>
<evidence type="ECO:0000256" key="2">
    <source>
        <dbReference type="SAM" id="MobiDB-lite"/>
    </source>
</evidence>
<feature type="compositionally biased region" description="Polar residues" evidence="2">
    <location>
        <begin position="445"/>
        <end position="463"/>
    </location>
</feature>
<gene>
    <name evidence="3" type="ORF">RFI_13530</name>
</gene>
<dbReference type="EMBL" id="ASPP01009790">
    <property type="protein sequence ID" value="ETO23647.1"/>
    <property type="molecule type" value="Genomic_DNA"/>
</dbReference>
<feature type="coiled-coil region" evidence="1">
    <location>
        <begin position="219"/>
        <end position="257"/>
    </location>
</feature>
<dbReference type="SUPFAM" id="SSF54236">
    <property type="entry name" value="Ubiquitin-like"/>
    <property type="match status" value="1"/>
</dbReference>
<dbReference type="OMA" id="TTHEHEL"/>
<feature type="region of interest" description="Disordered" evidence="2">
    <location>
        <begin position="439"/>
        <end position="466"/>
    </location>
</feature>
<feature type="region of interest" description="Disordered" evidence="2">
    <location>
        <begin position="305"/>
        <end position="327"/>
    </location>
</feature>
<keyword evidence="4" id="KW-1185">Reference proteome</keyword>
<feature type="region of interest" description="Disordered" evidence="2">
    <location>
        <begin position="146"/>
        <end position="173"/>
    </location>
</feature>
<comment type="caution">
    <text evidence="3">The sequence shown here is derived from an EMBL/GenBank/DDBJ whole genome shotgun (WGS) entry which is preliminary data.</text>
</comment>
<evidence type="ECO:0000256" key="1">
    <source>
        <dbReference type="SAM" id="Coils"/>
    </source>
</evidence>
<proteinExistence type="predicted"/>
<feature type="compositionally biased region" description="Polar residues" evidence="2">
    <location>
        <begin position="316"/>
        <end position="327"/>
    </location>
</feature>
<dbReference type="InterPro" id="IPR029071">
    <property type="entry name" value="Ubiquitin-like_domsf"/>
</dbReference>